<feature type="transmembrane region" description="Helical" evidence="6">
    <location>
        <begin position="25"/>
        <end position="47"/>
    </location>
</feature>
<evidence type="ECO:0000256" key="1">
    <source>
        <dbReference type="ARBA" id="ARBA00004141"/>
    </source>
</evidence>
<dbReference type="GO" id="GO:0015171">
    <property type="term" value="F:amino acid transmembrane transporter activity"/>
    <property type="evidence" value="ECO:0007669"/>
    <property type="project" value="TreeGrafter"/>
</dbReference>
<feature type="transmembrane region" description="Helical" evidence="6">
    <location>
        <begin position="180"/>
        <end position="199"/>
    </location>
</feature>
<dbReference type="PANTHER" id="PTHR43243:SF4">
    <property type="entry name" value="CATIONIC AMINO ACID TRANSPORTER 4"/>
    <property type="match status" value="1"/>
</dbReference>
<gene>
    <name evidence="7" type="ORF">JHK64_07415</name>
</gene>
<proteinExistence type="predicted"/>
<feature type="transmembrane region" description="Helical" evidence="6">
    <location>
        <begin position="53"/>
        <end position="75"/>
    </location>
</feature>
<dbReference type="PANTHER" id="PTHR43243">
    <property type="entry name" value="INNER MEMBRANE TRANSPORTER YGJI-RELATED"/>
    <property type="match status" value="1"/>
</dbReference>
<feature type="transmembrane region" description="Helical" evidence="6">
    <location>
        <begin position="378"/>
        <end position="397"/>
    </location>
</feature>
<feature type="transmembrane region" description="Helical" evidence="6">
    <location>
        <begin position="301"/>
        <end position="330"/>
    </location>
</feature>
<evidence type="ECO:0000256" key="3">
    <source>
        <dbReference type="ARBA" id="ARBA00022692"/>
    </source>
</evidence>
<evidence type="ECO:0000256" key="4">
    <source>
        <dbReference type="ARBA" id="ARBA00022989"/>
    </source>
</evidence>
<evidence type="ECO:0000256" key="2">
    <source>
        <dbReference type="ARBA" id="ARBA00022448"/>
    </source>
</evidence>
<dbReference type="Pfam" id="PF13520">
    <property type="entry name" value="AA_permease_2"/>
    <property type="match status" value="1"/>
</dbReference>
<comment type="subcellular location">
    <subcellularLocation>
        <location evidence="1">Membrane</location>
        <topology evidence="1">Multi-pass membrane protein</topology>
    </subcellularLocation>
</comment>
<name>A0A934UE37_9STRE</name>
<dbReference type="PIRSF" id="PIRSF006060">
    <property type="entry name" value="AA_transporter"/>
    <property type="match status" value="1"/>
</dbReference>
<keyword evidence="5 6" id="KW-0472">Membrane</keyword>
<dbReference type="Gene3D" id="1.20.1740.10">
    <property type="entry name" value="Amino acid/polyamine transporter I"/>
    <property type="match status" value="1"/>
</dbReference>
<dbReference type="EMBL" id="JAENBP010000016">
    <property type="protein sequence ID" value="MBJ8350446.1"/>
    <property type="molecule type" value="Genomic_DNA"/>
</dbReference>
<evidence type="ECO:0000256" key="6">
    <source>
        <dbReference type="SAM" id="Phobius"/>
    </source>
</evidence>
<feature type="transmembrane region" description="Helical" evidence="6">
    <location>
        <begin position="257"/>
        <end position="281"/>
    </location>
</feature>
<keyword evidence="4 6" id="KW-1133">Transmembrane helix</keyword>
<evidence type="ECO:0000313" key="8">
    <source>
        <dbReference type="Proteomes" id="UP000644875"/>
    </source>
</evidence>
<dbReference type="AlphaFoldDB" id="A0A934UE37"/>
<dbReference type="GO" id="GO:0016020">
    <property type="term" value="C:membrane"/>
    <property type="evidence" value="ECO:0007669"/>
    <property type="project" value="UniProtKB-SubCell"/>
</dbReference>
<feature type="transmembrane region" description="Helical" evidence="6">
    <location>
        <begin position="219"/>
        <end position="236"/>
    </location>
</feature>
<organism evidence="7 8">
    <name type="scientific">Streptococcus zalophi</name>
    <dbReference type="NCBI Taxonomy" id="640031"/>
    <lineage>
        <taxon>Bacteria</taxon>
        <taxon>Bacillati</taxon>
        <taxon>Bacillota</taxon>
        <taxon>Bacilli</taxon>
        <taxon>Lactobacillales</taxon>
        <taxon>Streptococcaceae</taxon>
        <taxon>Streptococcus</taxon>
    </lineage>
</organism>
<protein>
    <submittedName>
        <fullName evidence="7">Amino acid permease</fullName>
    </submittedName>
</protein>
<reference evidence="7 8" key="1">
    <citation type="journal article" date="2021" name="Int. J. Syst. Evol. Microbiol.">
        <title>Streptococcus vicugnae sp. nov., isolated from faeces of alpacas (Vicugna pacos) and cattle (Bos taurus), Streptococcus zalophi sp. nov., and Streptococcus pacificus sp. nov., isolated from respiratory tract of California sea lions (Zalophus californianus).</title>
        <authorList>
            <person name="Volokhov D.V."/>
            <person name="Zagorodnyaya T.A."/>
            <person name="Shen Z."/>
            <person name="Blom J."/>
            <person name="Furtak V.A."/>
            <person name="Eisenberg T."/>
            <person name="Fan P."/>
            <person name="Jeong K.C."/>
            <person name="Gao Y."/>
            <person name="Zhang S."/>
            <person name="Amselle M."/>
        </authorList>
    </citation>
    <scope>NUCLEOTIDE SEQUENCE [LARGE SCALE GENOMIC DNA]</scope>
    <source>
        <strain evidence="8">CSL7508-lung</strain>
    </source>
</reference>
<dbReference type="InterPro" id="IPR002293">
    <property type="entry name" value="AA/rel_permease1"/>
</dbReference>
<feature type="transmembrane region" description="Helical" evidence="6">
    <location>
        <begin position="149"/>
        <end position="168"/>
    </location>
</feature>
<dbReference type="Proteomes" id="UP000644875">
    <property type="component" value="Unassembled WGS sequence"/>
</dbReference>
<feature type="transmembrane region" description="Helical" evidence="6">
    <location>
        <begin position="351"/>
        <end position="372"/>
    </location>
</feature>
<evidence type="ECO:0000256" key="5">
    <source>
        <dbReference type="ARBA" id="ARBA00023136"/>
    </source>
</evidence>
<keyword evidence="8" id="KW-1185">Reference proteome</keyword>
<feature type="transmembrane region" description="Helical" evidence="6">
    <location>
        <begin position="435"/>
        <end position="454"/>
    </location>
</feature>
<sequence>MGIFRKKTKLAKKTELKRHLKISDLIFLGLGSMVGTGILTVTGIGAANFAGPALTISIVISAVSVGLSALFFAEFASRIPTNGGAYSYVYRTMGEFPAWIVGWYIIMEFLTAISGVASGWGGYFKGLLSSYGLKLPAALNGTFDPSQGHYVDLFPILVVILVTGIVLLNSKIVFKLNNVLVILKFSALILFILIGIFHIDLNNWSNFSPFGFGQIYGGQTGIMAGASLMFFAFLGFESISMAVDEVNEPQKNIPKGIALSLSIVTFLYIVVTLVLTGMVHYTKLNVSDAVAFALRSIGLTWAANYVSVVAILTLITVCISMSYALARMIYSISRDGLLPKTFSKVSKNQKVPKNATLLVGIIAAICAGIFPIASIASFLNICTLAYLIILAYGIIKLRKNEGVPKKGEFRTPFVPILPIISIVICLSLMSQYEMTTWLAFGLTTVIGVVIYLLYGYHHSAIAFKNNDEK</sequence>
<feature type="transmembrane region" description="Helical" evidence="6">
    <location>
        <begin position="409"/>
        <end position="429"/>
    </location>
</feature>
<feature type="transmembrane region" description="Helical" evidence="6">
    <location>
        <begin position="96"/>
        <end position="120"/>
    </location>
</feature>
<keyword evidence="3 6" id="KW-0812">Transmembrane</keyword>
<evidence type="ECO:0000313" key="7">
    <source>
        <dbReference type="EMBL" id="MBJ8350446.1"/>
    </source>
</evidence>
<keyword evidence="2" id="KW-0813">Transport</keyword>
<comment type="caution">
    <text evidence="7">The sequence shown here is derived from an EMBL/GenBank/DDBJ whole genome shotgun (WGS) entry which is preliminary data.</text>
</comment>
<accession>A0A934UE37</accession>
<dbReference type="RefSeq" id="WP_199568386.1">
    <property type="nucleotide sequence ID" value="NZ_JAENBP010000016.1"/>
</dbReference>